<comment type="caution">
    <text evidence="2">The sequence shown here is derived from an EMBL/GenBank/DDBJ whole genome shotgun (WGS) entry which is preliminary data.</text>
</comment>
<keyword evidence="3" id="KW-1185">Reference proteome</keyword>
<dbReference type="EMBL" id="JAPWIE010000002">
    <property type="protein sequence ID" value="MCZ4550081.1"/>
    <property type="molecule type" value="Genomic_DNA"/>
</dbReference>
<dbReference type="InterPro" id="IPR051082">
    <property type="entry name" value="Pentapeptide-BTB/POZ_domain"/>
</dbReference>
<proteinExistence type="predicted"/>
<protein>
    <submittedName>
        <fullName evidence="2">Pentapeptide repeat-containing protein</fullName>
    </submittedName>
</protein>
<dbReference type="Pfam" id="PF00805">
    <property type="entry name" value="Pentapeptide"/>
    <property type="match status" value="2"/>
</dbReference>
<sequence length="285" mass="29514">MTPTRTATSAPRGWTGRLRTLLVVVPSALALAALSTPNVASADEVIQGCTIVEDPYVAEYTICRNMDLSGINLSQRQMQYADFTGSDLSNANLSLSDWNFTKFDGADLTGANFSDTTTYRSAFNDVDLTGADLTRTFWAETSAQRIVLVNATLTDSILGYVDFTNADLTGANLTRANFGESTVTGANFTRTLLLPSDQQLPDASAGTIVEWTVPPGLSGAAVTECTPPSGSAFPTGTTTVRCVVAGTNGQGFGTFTVTIGRDVPSGGSSGSSGSSVGGLFGGILG</sequence>
<evidence type="ECO:0000256" key="1">
    <source>
        <dbReference type="SAM" id="SignalP"/>
    </source>
</evidence>
<dbReference type="InterPro" id="IPR001646">
    <property type="entry name" value="5peptide_repeat"/>
</dbReference>
<evidence type="ECO:0000313" key="2">
    <source>
        <dbReference type="EMBL" id="MCZ4550081.1"/>
    </source>
</evidence>
<evidence type="ECO:0000313" key="3">
    <source>
        <dbReference type="Proteomes" id="UP001067235"/>
    </source>
</evidence>
<feature type="chain" id="PRO_5047097953" evidence="1">
    <location>
        <begin position="43"/>
        <end position="285"/>
    </location>
</feature>
<dbReference type="Gene3D" id="2.160.20.80">
    <property type="entry name" value="E3 ubiquitin-protein ligase SopA"/>
    <property type="match status" value="1"/>
</dbReference>
<accession>A0ABT4MUY0</accession>
<gene>
    <name evidence="2" type="ORF">O4213_08805</name>
</gene>
<dbReference type="PANTHER" id="PTHR14136">
    <property type="entry name" value="BTB_POZ DOMAIN-CONTAINING PROTEIN KCTD9"/>
    <property type="match status" value="1"/>
</dbReference>
<reference evidence="2" key="1">
    <citation type="submission" date="2022-12" db="EMBL/GenBank/DDBJ databases">
        <authorList>
            <person name="Krivoruchko A.V."/>
            <person name="Elkin A."/>
        </authorList>
    </citation>
    <scope>NUCLEOTIDE SEQUENCE</scope>
    <source>
        <strain evidence="2">IEGM 1388</strain>
    </source>
</reference>
<feature type="signal peptide" evidence="1">
    <location>
        <begin position="1"/>
        <end position="42"/>
    </location>
</feature>
<name>A0ABT4MUY0_GORRU</name>
<organism evidence="2 3">
    <name type="scientific">Gordonia rubripertincta</name>
    <name type="common">Rhodococcus corallinus</name>
    <dbReference type="NCBI Taxonomy" id="36822"/>
    <lineage>
        <taxon>Bacteria</taxon>
        <taxon>Bacillati</taxon>
        <taxon>Actinomycetota</taxon>
        <taxon>Actinomycetes</taxon>
        <taxon>Mycobacteriales</taxon>
        <taxon>Gordoniaceae</taxon>
        <taxon>Gordonia</taxon>
    </lineage>
</organism>
<dbReference type="RefSeq" id="WP_301570617.1">
    <property type="nucleotide sequence ID" value="NZ_JAPWIE010000002.1"/>
</dbReference>
<dbReference type="PANTHER" id="PTHR14136:SF17">
    <property type="entry name" value="BTB_POZ DOMAIN-CONTAINING PROTEIN KCTD9"/>
    <property type="match status" value="1"/>
</dbReference>
<dbReference type="Proteomes" id="UP001067235">
    <property type="component" value="Unassembled WGS sequence"/>
</dbReference>
<keyword evidence="1" id="KW-0732">Signal</keyword>
<dbReference type="SUPFAM" id="SSF141571">
    <property type="entry name" value="Pentapeptide repeat-like"/>
    <property type="match status" value="1"/>
</dbReference>